<name>A0A7J7MLV0_9MAGN</name>
<protein>
    <submittedName>
        <fullName evidence="1">Uncharacterized protein</fullName>
    </submittedName>
</protein>
<dbReference type="AlphaFoldDB" id="A0A7J7MLV0"/>
<keyword evidence="2" id="KW-1185">Reference proteome</keyword>
<dbReference type="Proteomes" id="UP000541444">
    <property type="component" value="Unassembled WGS sequence"/>
</dbReference>
<gene>
    <name evidence="1" type="ORF">GIB67_039236</name>
</gene>
<reference evidence="1 2" key="1">
    <citation type="journal article" date="2020" name="IScience">
        <title>Genome Sequencing of the Endangered Kingdonia uniflora (Circaeasteraceae, Ranunculales) Reveals Potential Mechanisms of Evolutionary Specialization.</title>
        <authorList>
            <person name="Sun Y."/>
            <person name="Deng T."/>
            <person name="Zhang A."/>
            <person name="Moore M.J."/>
            <person name="Landis J.B."/>
            <person name="Lin N."/>
            <person name="Zhang H."/>
            <person name="Zhang X."/>
            <person name="Huang J."/>
            <person name="Zhang X."/>
            <person name="Sun H."/>
            <person name="Wang H."/>
        </authorList>
    </citation>
    <scope>NUCLEOTIDE SEQUENCE [LARGE SCALE GENOMIC DNA]</scope>
    <source>
        <strain evidence="1">TB1705</strain>
        <tissue evidence="1">Leaf</tissue>
    </source>
</reference>
<evidence type="ECO:0000313" key="1">
    <source>
        <dbReference type="EMBL" id="KAF6155905.1"/>
    </source>
</evidence>
<feature type="non-terminal residue" evidence="1">
    <location>
        <position position="1"/>
    </location>
</feature>
<accession>A0A7J7MLV0</accession>
<sequence>MRTIEVLEMNTVSMTVRILCLRKTFKTENNQKPRKFGFKHILHIMKKHLRWNPEIVHRSVHKIQV</sequence>
<comment type="caution">
    <text evidence="1">The sequence shown here is derived from an EMBL/GenBank/DDBJ whole genome shotgun (WGS) entry which is preliminary data.</text>
</comment>
<proteinExistence type="predicted"/>
<dbReference type="EMBL" id="JACGCM010001398">
    <property type="protein sequence ID" value="KAF6155905.1"/>
    <property type="molecule type" value="Genomic_DNA"/>
</dbReference>
<evidence type="ECO:0000313" key="2">
    <source>
        <dbReference type="Proteomes" id="UP000541444"/>
    </source>
</evidence>
<organism evidence="1 2">
    <name type="scientific">Kingdonia uniflora</name>
    <dbReference type="NCBI Taxonomy" id="39325"/>
    <lineage>
        <taxon>Eukaryota</taxon>
        <taxon>Viridiplantae</taxon>
        <taxon>Streptophyta</taxon>
        <taxon>Embryophyta</taxon>
        <taxon>Tracheophyta</taxon>
        <taxon>Spermatophyta</taxon>
        <taxon>Magnoliopsida</taxon>
        <taxon>Ranunculales</taxon>
        <taxon>Circaeasteraceae</taxon>
        <taxon>Kingdonia</taxon>
    </lineage>
</organism>